<gene>
    <name evidence="2" type="ORF">EUGRSUZ_C02706</name>
</gene>
<feature type="compositionally biased region" description="Basic and acidic residues" evidence="1">
    <location>
        <begin position="11"/>
        <end position="24"/>
    </location>
</feature>
<dbReference type="InParanoid" id="A0A059CSH1"/>
<proteinExistence type="predicted"/>
<organism evidence="2">
    <name type="scientific">Eucalyptus grandis</name>
    <name type="common">Flooded gum</name>
    <dbReference type="NCBI Taxonomy" id="71139"/>
    <lineage>
        <taxon>Eukaryota</taxon>
        <taxon>Viridiplantae</taxon>
        <taxon>Streptophyta</taxon>
        <taxon>Embryophyta</taxon>
        <taxon>Tracheophyta</taxon>
        <taxon>Spermatophyta</taxon>
        <taxon>Magnoliopsida</taxon>
        <taxon>eudicotyledons</taxon>
        <taxon>Gunneridae</taxon>
        <taxon>Pentapetalae</taxon>
        <taxon>rosids</taxon>
        <taxon>malvids</taxon>
        <taxon>Myrtales</taxon>
        <taxon>Myrtaceae</taxon>
        <taxon>Myrtoideae</taxon>
        <taxon>Eucalypteae</taxon>
        <taxon>Eucalyptus</taxon>
    </lineage>
</organism>
<dbReference type="EMBL" id="KK198755">
    <property type="protein sequence ID" value="KCW81322.1"/>
    <property type="molecule type" value="Genomic_DNA"/>
</dbReference>
<evidence type="ECO:0000256" key="1">
    <source>
        <dbReference type="SAM" id="MobiDB-lite"/>
    </source>
</evidence>
<dbReference type="Gramene" id="KCW81322">
    <property type="protein sequence ID" value="KCW81322"/>
    <property type="gene ID" value="EUGRSUZ_C02706"/>
</dbReference>
<reference evidence="2" key="1">
    <citation type="submission" date="2013-07" db="EMBL/GenBank/DDBJ databases">
        <title>The genome of Eucalyptus grandis.</title>
        <authorList>
            <person name="Schmutz J."/>
            <person name="Hayes R."/>
            <person name="Myburg A."/>
            <person name="Tuskan G."/>
            <person name="Grattapaglia D."/>
            <person name="Rokhsar D.S."/>
        </authorList>
    </citation>
    <scope>NUCLEOTIDE SEQUENCE</scope>
    <source>
        <tissue evidence="2">Leaf extractions</tissue>
    </source>
</reference>
<feature type="region of interest" description="Disordered" evidence="1">
    <location>
        <begin position="1"/>
        <end position="42"/>
    </location>
</feature>
<evidence type="ECO:0000313" key="2">
    <source>
        <dbReference type="EMBL" id="KCW81322.1"/>
    </source>
</evidence>
<name>A0A059CSH1_EUCGR</name>
<sequence>MRSQCAGMGEVFHRPSQHLERVHSPDQSSVASPDAKSGPRVQGFAGSAISCSAFTSARDNIHELSLPIASSSHITPHLPTQVWKNSNKIRSFRINC</sequence>
<protein>
    <submittedName>
        <fullName evidence="2">Uncharacterized protein</fullName>
    </submittedName>
</protein>
<dbReference type="AlphaFoldDB" id="A0A059CSH1"/>
<accession>A0A059CSH1</accession>